<dbReference type="Gene3D" id="3.40.50.300">
    <property type="entry name" value="P-loop containing nucleotide triphosphate hydrolases"/>
    <property type="match status" value="1"/>
</dbReference>
<dbReference type="PANTHER" id="PTHR42869">
    <property type="entry name" value="SLL0572 PROTEIN"/>
    <property type="match status" value="1"/>
</dbReference>
<accession>A0A7C1NLR2</accession>
<dbReference type="InterPro" id="IPR053199">
    <property type="entry name" value="cDPG_synthetase-like"/>
</dbReference>
<dbReference type="Gene3D" id="3.40.50.720">
    <property type="entry name" value="NAD(P)-binding Rossmann-like Domain"/>
    <property type="match status" value="1"/>
</dbReference>
<sequence length="444" mass="50623">MRRRVIIMGAAGMDYHLFNMFFRDNEEYEVVGFTMAAEQNLGTVGKLRKYPPVLAGRLYPDGIPTYYEHELAELIRRLKVDEVYFAYSDVKHEFVMHKASEALVAGARFGLLPPRLLQIRANKPVVAVCAVRTGCGKSQTSRRVYEILKSQGLRVVAIREPMPYGELEKQIWQRFASYQDLDNAGVTIEEREEYEPYIEQGMVIYAGCDYQEILRQAEQEADVIVWDGGNNEISFYVPDLLIVLTDPLRQEHTLSYHPGEVNLRQADVVVINKEDSATPEAINRLIAQIRQVNPQAVIVHADSPLSVDEPERIRGRRVLVIEDGPTVTHGEMPYGAGRIAAERFGAREIIDPRPYARGTLAKELERSRHLDRVLPAMGYSPEQLRELEEAVNRAECEVVVSGTPIDLSRLIKTNKPVIRVRYRLQEKSKPDLEELILSRLKLKK</sequence>
<evidence type="ECO:0000313" key="1">
    <source>
        <dbReference type="EMBL" id="HEA87213.1"/>
    </source>
</evidence>
<dbReference type="EMBL" id="DSLG01000004">
    <property type="protein sequence ID" value="HEA87213.1"/>
    <property type="molecule type" value="Genomic_DNA"/>
</dbReference>
<gene>
    <name evidence="1" type="ORF">ENP94_04290</name>
    <name evidence="2" type="ORF">ENS16_05455</name>
</gene>
<dbReference type="PANTHER" id="PTHR42869:SF1">
    <property type="entry name" value="SLL0572 PROTEIN"/>
    <property type="match status" value="1"/>
</dbReference>
<dbReference type="EMBL" id="DSTU01000007">
    <property type="protein sequence ID" value="HFJ54117.1"/>
    <property type="molecule type" value="Genomic_DNA"/>
</dbReference>
<comment type="caution">
    <text evidence="1">The sequence shown here is derived from an EMBL/GenBank/DDBJ whole genome shotgun (WGS) entry which is preliminary data.</text>
</comment>
<dbReference type="AlphaFoldDB" id="A0A7C1NLR2"/>
<protein>
    <submittedName>
        <fullName evidence="1">GTPase</fullName>
    </submittedName>
</protein>
<name>A0A7C1NLR2_UNCW3</name>
<organism evidence="1">
    <name type="scientific">candidate division WOR-3 bacterium</name>
    <dbReference type="NCBI Taxonomy" id="2052148"/>
    <lineage>
        <taxon>Bacteria</taxon>
        <taxon>Bacteria division WOR-3</taxon>
    </lineage>
</organism>
<dbReference type="SUPFAM" id="SSF52540">
    <property type="entry name" value="P-loop containing nucleoside triphosphate hydrolases"/>
    <property type="match status" value="1"/>
</dbReference>
<evidence type="ECO:0000313" key="2">
    <source>
        <dbReference type="EMBL" id="HFJ54117.1"/>
    </source>
</evidence>
<proteinExistence type="predicted"/>
<dbReference type="InterPro" id="IPR027417">
    <property type="entry name" value="P-loop_NTPase"/>
</dbReference>
<reference evidence="1" key="1">
    <citation type="journal article" date="2020" name="mSystems">
        <title>Genome- and Community-Level Interaction Insights into Carbon Utilization and Element Cycling Functions of Hydrothermarchaeota in Hydrothermal Sediment.</title>
        <authorList>
            <person name="Zhou Z."/>
            <person name="Liu Y."/>
            <person name="Xu W."/>
            <person name="Pan J."/>
            <person name="Luo Z.H."/>
            <person name="Li M."/>
        </authorList>
    </citation>
    <scope>NUCLEOTIDE SEQUENCE [LARGE SCALE GENOMIC DNA]</scope>
    <source>
        <strain evidence="1">SpSt-265</strain>
        <strain evidence="2">SpSt-465</strain>
    </source>
</reference>